<reference evidence="1 2" key="1">
    <citation type="submission" date="2021-06" db="EMBL/GenBank/DDBJ databases">
        <title>Caerostris extrusa draft genome.</title>
        <authorList>
            <person name="Kono N."/>
            <person name="Arakawa K."/>
        </authorList>
    </citation>
    <scope>NUCLEOTIDE SEQUENCE [LARGE SCALE GENOMIC DNA]</scope>
</reference>
<name>A0AAV4N5Y8_CAEEX</name>
<accession>A0AAV4N5Y8</accession>
<evidence type="ECO:0000313" key="2">
    <source>
        <dbReference type="Proteomes" id="UP001054945"/>
    </source>
</evidence>
<dbReference type="Proteomes" id="UP001054945">
    <property type="component" value="Unassembled WGS sequence"/>
</dbReference>
<organism evidence="1 2">
    <name type="scientific">Caerostris extrusa</name>
    <name type="common">Bark spider</name>
    <name type="synonym">Caerostris bankana</name>
    <dbReference type="NCBI Taxonomy" id="172846"/>
    <lineage>
        <taxon>Eukaryota</taxon>
        <taxon>Metazoa</taxon>
        <taxon>Ecdysozoa</taxon>
        <taxon>Arthropoda</taxon>
        <taxon>Chelicerata</taxon>
        <taxon>Arachnida</taxon>
        <taxon>Araneae</taxon>
        <taxon>Araneomorphae</taxon>
        <taxon>Entelegynae</taxon>
        <taxon>Araneoidea</taxon>
        <taxon>Araneidae</taxon>
        <taxon>Caerostris</taxon>
    </lineage>
</organism>
<comment type="caution">
    <text evidence="1">The sequence shown here is derived from an EMBL/GenBank/DDBJ whole genome shotgun (WGS) entry which is preliminary data.</text>
</comment>
<dbReference type="EMBL" id="BPLR01020571">
    <property type="protein sequence ID" value="GIX80124.1"/>
    <property type="molecule type" value="Genomic_DNA"/>
</dbReference>
<proteinExistence type="predicted"/>
<sequence>MVPNQRSGCAKPYTAISGGSPLFRRGVKEEDCGGKSRHIPEGCQLPETKSRVGEDKLKLQRVPSLDAEEVTLPKQVHVNISQVNWLKVKTSISNIINAHVTSDFTNVNTLISIIQKDILASFTPSSSKPHPNRTRGAVWWTKELQIKSKTRALRRLYQKEQDATLERSKWLHSKISGRIQKPHQYQNCQIQIFYRLSNHLQLLWQKLQDTYSQKEESHHPKRCQERTI</sequence>
<protein>
    <submittedName>
        <fullName evidence="1">Uncharacterized protein</fullName>
    </submittedName>
</protein>
<keyword evidence="2" id="KW-1185">Reference proteome</keyword>
<evidence type="ECO:0000313" key="1">
    <source>
        <dbReference type="EMBL" id="GIX80124.1"/>
    </source>
</evidence>
<gene>
    <name evidence="1" type="ORF">CEXT_702821</name>
</gene>
<dbReference type="AlphaFoldDB" id="A0AAV4N5Y8"/>